<dbReference type="Gene3D" id="3.30.750.170">
    <property type="match status" value="1"/>
</dbReference>
<dbReference type="SUPFAM" id="SSF50156">
    <property type="entry name" value="PDZ domain-like"/>
    <property type="match status" value="1"/>
</dbReference>
<evidence type="ECO:0000259" key="1">
    <source>
        <dbReference type="SMART" id="SM00245"/>
    </source>
</evidence>
<dbReference type="Gene3D" id="3.90.226.10">
    <property type="entry name" value="2-enoyl-CoA Hydratase, Chain A, domain 1"/>
    <property type="match status" value="1"/>
</dbReference>
<reference evidence="2" key="1">
    <citation type="submission" date="2020-10" db="EMBL/GenBank/DDBJ databases">
        <authorList>
            <person name="Lu T."/>
            <person name="Wang Q."/>
            <person name="Han X."/>
        </authorList>
    </citation>
    <scope>NUCLEOTIDE SEQUENCE</scope>
    <source>
        <strain evidence="2">WQ 366</strain>
    </source>
</reference>
<dbReference type="PANTHER" id="PTHR32060:SF30">
    <property type="entry name" value="CARBOXY-TERMINAL PROCESSING PROTEASE CTPA"/>
    <property type="match status" value="1"/>
</dbReference>
<dbReference type="Proteomes" id="UP001165302">
    <property type="component" value="Unassembled WGS sequence"/>
</dbReference>
<gene>
    <name evidence="2" type="ORF">IPZ78_03940</name>
</gene>
<dbReference type="SUPFAM" id="SSF52096">
    <property type="entry name" value="ClpP/crotonase"/>
    <property type="match status" value="1"/>
</dbReference>
<dbReference type="EMBL" id="JADEYP010000004">
    <property type="protein sequence ID" value="MCA5004307.1"/>
    <property type="molecule type" value="Genomic_DNA"/>
</dbReference>
<dbReference type="Pfam" id="PF17820">
    <property type="entry name" value="PDZ_6"/>
    <property type="match status" value="1"/>
</dbReference>
<dbReference type="InterPro" id="IPR029045">
    <property type="entry name" value="ClpP/crotonase-like_dom_sf"/>
</dbReference>
<dbReference type="CDD" id="cd07561">
    <property type="entry name" value="Peptidase_S41_CPP_like"/>
    <property type="match status" value="1"/>
</dbReference>
<dbReference type="SMART" id="SM00245">
    <property type="entry name" value="TSPc"/>
    <property type="match status" value="1"/>
</dbReference>
<dbReference type="InterPro" id="IPR005151">
    <property type="entry name" value="Tail-specific_protease"/>
</dbReference>
<evidence type="ECO:0000313" key="3">
    <source>
        <dbReference type="Proteomes" id="UP001165302"/>
    </source>
</evidence>
<accession>A0ABS7Z410</accession>
<dbReference type="InterPro" id="IPR041489">
    <property type="entry name" value="PDZ_6"/>
</dbReference>
<proteinExistence type="predicted"/>
<evidence type="ECO:0000313" key="2">
    <source>
        <dbReference type="EMBL" id="MCA5004307.1"/>
    </source>
</evidence>
<dbReference type="Gene3D" id="2.30.42.10">
    <property type="match status" value="1"/>
</dbReference>
<dbReference type="InterPro" id="IPR036034">
    <property type="entry name" value="PDZ_sf"/>
</dbReference>
<name>A0ABS7Z410_9SPHI</name>
<dbReference type="PANTHER" id="PTHR32060">
    <property type="entry name" value="TAIL-SPECIFIC PROTEASE"/>
    <property type="match status" value="1"/>
</dbReference>
<keyword evidence="3" id="KW-1185">Reference proteome</keyword>
<comment type="caution">
    <text evidence="2">The sequence shown here is derived from an EMBL/GenBank/DDBJ whole genome shotgun (WGS) entry which is preliminary data.</text>
</comment>
<organism evidence="2 3">
    <name type="scientific">Sphingobacterium bovistauri</name>
    <dbReference type="NCBI Taxonomy" id="2781959"/>
    <lineage>
        <taxon>Bacteria</taxon>
        <taxon>Pseudomonadati</taxon>
        <taxon>Bacteroidota</taxon>
        <taxon>Sphingobacteriia</taxon>
        <taxon>Sphingobacteriales</taxon>
        <taxon>Sphingobacteriaceae</taxon>
        <taxon>Sphingobacterium</taxon>
    </lineage>
</organism>
<dbReference type="PROSITE" id="PS51257">
    <property type="entry name" value="PROKAR_LIPOPROTEIN"/>
    <property type="match status" value="1"/>
</dbReference>
<sequence length="498" mass="56159">MKRFLYTLSIITAFLIYSCDKKDSPNPDNNNEWDTSAEAYLKDSTLYITKLVSLWQDYIIPANINDIADSVKVRNITKNQPTADSTLNYLIGLTPKDASGNPYDRFSFLDRQGVVNEEIQNARAISYGMYVFYLKTTESKQDNNNAHLYVRMVDLNSPSYQAGIRRGDRIISINGNTKFDYNTQNSQNFRGISDALGSEKMVIKWKKPSGEELEKTVISGQYSINPILTSWIKDIDNKKVGYFAFSSFLSIINNQNQPTNLQQSFQTLFTQFETEGIKHLIVDLRYNGGGSTFTAEYLANKIVPATANGKRMYYYKLNPFVEAELGDEFPPEDFNKSGSLELTKVYFLVTSSTASASELLINSLKPYMDVQVIGSENTYGKPVGFWGIPIGKKPSTADIFVTSFQTFNANNFGDYFNGLTPNKLTKEDFFKEFGDVNEGFIAEAIFHIKNGSYSTATRSAIAAKDLRRVNNTYNIKSVNSRASDIGMFKFSDNVIKLK</sequence>
<dbReference type="RefSeq" id="WP_225551632.1">
    <property type="nucleotide sequence ID" value="NZ_JADEYP010000004.1"/>
</dbReference>
<protein>
    <submittedName>
        <fullName evidence="2">Peptidase S41</fullName>
    </submittedName>
</protein>
<dbReference type="Pfam" id="PF03572">
    <property type="entry name" value="Peptidase_S41"/>
    <property type="match status" value="1"/>
</dbReference>
<feature type="domain" description="Tail specific protease" evidence="1">
    <location>
        <begin position="210"/>
        <end position="426"/>
    </location>
</feature>